<reference evidence="1 2" key="1">
    <citation type="journal article" date="2018" name="Antonie Van Leeuwenhoek">
        <title>Larkinella terrae sp. nov., isolated from soil on Jeju Island, South Korea.</title>
        <authorList>
            <person name="Ten L.N."/>
            <person name="Jeon J."/>
            <person name="Park S.J."/>
            <person name="Park S."/>
            <person name="Lee S.Y."/>
            <person name="Kim M.K."/>
            <person name="Jung H.Y."/>
        </authorList>
    </citation>
    <scope>NUCLEOTIDE SEQUENCE [LARGE SCALE GENOMIC DNA]</scope>
    <source>
        <strain evidence="1 2">KCTC 52001</strain>
    </source>
</reference>
<evidence type="ECO:0000313" key="1">
    <source>
        <dbReference type="EMBL" id="MRS61190.1"/>
    </source>
</evidence>
<dbReference type="EMBL" id="WJXZ01000004">
    <property type="protein sequence ID" value="MRS61190.1"/>
    <property type="molecule type" value="Genomic_DNA"/>
</dbReference>
<protein>
    <submittedName>
        <fullName evidence="1">Uncharacterized protein</fullName>
    </submittedName>
</protein>
<dbReference type="Proteomes" id="UP000441754">
    <property type="component" value="Unassembled WGS sequence"/>
</dbReference>
<accession>A0A7K0EH71</accession>
<name>A0A7K0EH71_9BACT</name>
<comment type="caution">
    <text evidence="1">The sequence shown here is derived from an EMBL/GenBank/DDBJ whole genome shotgun (WGS) entry which is preliminary data.</text>
</comment>
<keyword evidence="2" id="KW-1185">Reference proteome</keyword>
<dbReference type="RefSeq" id="WP_170299147.1">
    <property type="nucleotide sequence ID" value="NZ_WJXZ01000004.1"/>
</dbReference>
<evidence type="ECO:0000313" key="2">
    <source>
        <dbReference type="Proteomes" id="UP000441754"/>
    </source>
</evidence>
<sequence length="74" mass="8596">MNAIRIRTELTQNYELLLRNLPLKKGKKVEVIILEDEFEDTSANQNRFPLRGKPLRYDDPFGSATETSDWEAAQ</sequence>
<gene>
    <name evidence="1" type="ORF">GJJ30_07795</name>
</gene>
<proteinExistence type="predicted"/>
<organism evidence="1 2">
    <name type="scientific">Larkinella terrae</name>
    <dbReference type="NCBI Taxonomy" id="2025311"/>
    <lineage>
        <taxon>Bacteria</taxon>
        <taxon>Pseudomonadati</taxon>
        <taxon>Bacteroidota</taxon>
        <taxon>Cytophagia</taxon>
        <taxon>Cytophagales</taxon>
        <taxon>Spirosomataceae</taxon>
        <taxon>Larkinella</taxon>
    </lineage>
</organism>
<dbReference type="AlphaFoldDB" id="A0A7K0EH71"/>